<comment type="caution">
    <text evidence="2">The sequence shown here is derived from an EMBL/GenBank/DDBJ whole genome shotgun (WGS) entry which is preliminary data.</text>
</comment>
<feature type="non-terminal residue" evidence="2">
    <location>
        <position position="1"/>
    </location>
</feature>
<evidence type="ECO:0000313" key="2">
    <source>
        <dbReference type="EMBL" id="EJX04976.1"/>
    </source>
</evidence>
<dbReference type="InterPro" id="IPR010572">
    <property type="entry name" value="Tail_dom"/>
</dbReference>
<proteinExistence type="predicted"/>
<name>J9CXI4_9ZZZZ</name>
<feature type="non-terminal residue" evidence="2">
    <location>
        <position position="491"/>
    </location>
</feature>
<sequence>LLDPSKQIVIEDPKLELEDSSAGSFTFTIYSDHPAYKLIDSAILTGVVSVYWDDEVLYKGRIISAEKDFVGGRYVETEGEMAFLSDTIQRPAEYHEPSVRSYLSKLLDAHNAQVGPEKQFQVGAVTVTNGTEQVYKYTNWESTLKCIQEDLLDTFGGHLRVRYANGVRYLDYLKDWPRLSAQRIEFGENLLDYSESTNAMELATVVIPLGERQKEKDIKKLEKRLTIASINQGKDYIELPEAIKRYGRIVRTLICDKVTTPETLKKRGEEWLKNNQYEELELTLSAVDLADFGVNTDHLRLLDRIRCTSKPHGLDREFGLTAVSLSLMNPDQNSYTLGSKQKGFSKGVAQSQYQMLEDLNNQPTESHVLAQALDNATQLITMCGKDGHVLFSPSIANPNELYITDYNTIDEARRCWRWNLNGLGYSSNGKNGPFDLAITMDGTIAGKFIAAGTVGADQIDVQYTQNLDSKLQTGLKNTADSIKMWASNELG</sequence>
<gene>
    <name evidence="2" type="ORF">EVA_06916</name>
</gene>
<accession>J9CXI4</accession>
<feature type="domain" description="Tail spike" evidence="1">
    <location>
        <begin position="96"/>
        <end position="350"/>
    </location>
</feature>
<dbReference type="Pfam" id="PF06605">
    <property type="entry name" value="Prophage_tail"/>
    <property type="match status" value="1"/>
</dbReference>
<organism evidence="2">
    <name type="scientific">gut metagenome</name>
    <dbReference type="NCBI Taxonomy" id="749906"/>
    <lineage>
        <taxon>unclassified sequences</taxon>
        <taxon>metagenomes</taxon>
        <taxon>organismal metagenomes</taxon>
    </lineage>
</organism>
<protein>
    <submittedName>
        <fullName evidence="2">Phage minor structural protein</fullName>
    </submittedName>
</protein>
<dbReference type="AlphaFoldDB" id="J9CXI4"/>
<dbReference type="EMBL" id="AMCI01001622">
    <property type="protein sequence ID" value="EJX04976.1"/>
    <property type="molecule type" value="Genomic_DNA"/>
</dbReference>
<evidence type="ECO:0000259" key="1">
    <source>
        <dbReference type="Pfam" id="PF06605"/>
    </source>
</evidence>
<reference evidence="2" key="1">
    <citation type="journal article" date="2012" name="PLoS ONE">
        <title>Gene sets for utilization of primary and secondary nutrition supplies in the distal gut of endangered iberian lynx.</title>
        <authorList>
            <person name="Alcaide M."/>
            <person name="Messina E."/>
            <person name="Richter M."/>
            <person name="Bargiela R."/>
            <person name="Peplies J."/>
            <person name="Huws S.A."/>
            <person name="Newbold C.J."/>
            <person name="Golyshin P.N."/>
            <person name="Simon M.A."/>
            <person name="Lopez G."/>
            <person name="Yakimov M.M."/>
            <person name="Ferrer M."/>
        </authorList>
    </citation>
    <scope>NUCLEOTIDE SEQUENCE</scope>
</reference>